<organism evidence="1 2">
    <name type="scientific">Smittium mucronatum</name>
    <dbReference type="NCBI Taxonomy" id="133383"/>
    <lineage>
        <taxon>Eukaryota</taxon>
        <taxon>Fungi</taxon>
        <taxon>Fungi incertae sedis</taxon>
        <taxon>Zoopagomycota</taxon>
        <taxon>Kickxellomycotina</taxon>
        <taxon>Harpellomycetes</taxon>
        <taxon>Harpellales</taxon>
        <taxon>Legeriomycetaceae</taxon>
        <taxon>Smittium</taxon>
    </lineage>
</organism>
<sequence>MSYVDLRSHERFTLSGSTIDVSFFIKYKVNGLSSENFVFEETSLILQEINFLCFLFKSGELPLFGSGITVVACRGRGWATERDIRSGSHSAEILIGVTRAIFISYLLTFCIVRDIKFQGGNQYESLYSLHLNASAFWTR</sequence>
<evidence type="ECO:0000313" key="2">
    <source>
        <dbReference type="Proteomes" id="UP000187455"/>
    </source>
</evidence>
<proteinExistence type="predicted"/>
<gene>
    <name evidence="1" type="ORF">AYI68_g5604</name>
</gene>
<keyword evidence="2" id="KW-1185">Reference proteome</keyword>
<accession>A0A1R0GTS4</accession>
<dbReference type="AlphaFoldDB" id="A0A1R0GTS4"/>
<comment type="caution">
    <text evidence="1">The sequence shown here is derived from an EMBL/GenBank/DDBJ whole genome shotgun (WGS) entry which is preliminary data.</text>
</comment>
<dbReference type="EMBL" id="LSSL01003589">
    <property type="protein sequence ID" value="OLY80302.1"/>
    <property type="molecule type" value="Genomic_DNA"/>
</dbReference>
<protein>
    <submittedName>
        <fullName evidence="1">Uncharacterized protein</fullName>
    </submittedName>
</protein>
<name>A0A1R0GTS4_9FUNG</name>
<evidence type="ECO:0000313" key="1">
    <source>
        <dbReference type="EMBL" id="OLY80302.1"/>
    </source>
</evidence>
<dbReference type="Proteomes" id="UP000187455">
    <property type="component" value="Unassembled WGS sequence"/>
</dbReference>
<reference evidence="1 2" key="1">
    <citation type="journal article" date="2016" name="Mol. Biol. Evol.">
        <title>Genome-Wide Survey of Gut Fungi (Harpellales) Reveals the First Horizontally Transferred Ubiquitin Gene from a Mosquito Host.</title>
        <authorList>
            <person name="Wang Y."/>
            <person name="White M.M."/>
            <person name="Kvist S."/>
            <person name="Moncalvo J.M."/>
        </authorList>
    </citation>
    <scope>NUCLEOTIDE SEQUENCE [LARGE SCALE GENOMIC DNA]</scope>
    <source>
        <strain evidence="1 2">ALG-7-W6</strain>
    </source>
</reference>